<dbReference type="RefSeq" id="WP_185135463.1">
    <property type="nucleotide sequence ID" value="NZ_JACJVR010000030.1"/>
</dbReference>
<evidence type="ECO:0000259" key="1">
    <source>
        <dbReference type="Pfam" id="PF12733"/>
    </source>
</evidence>
<sequence>MENRWHAGWPVRLAAIMAFGMALLLGLHQKAYAFSGEGEGNAEFPFIIKTAAQLNEMRNNLTADYRLGADIDLTAEGYTKWDPIGPWGTAFEGTLDGDGHTISNLTITGTANNLGLFGYVSDAEIRNLGLINVNVQGTSFVGGLVGYMFGSKIENTYVTGLVAGTDNVGGLAGYVSGTPVRSGQINHSYAAATVNALTDYGGLVGKFEGTVAADSSYYDKNRTEISAVGTGKSTTEMKQSATFAGWDFSEGGEGHWGLFENKTYPVHRARFDRFLLDRLEVTEPGGGSVELDPVFAGDRTGYSGRVRSVVSDLTVSATPTNVATGVSVNGGGSSETVSLNPGPTAVSIVVSTTGLSLPGTADNPFKVNYTLTIVRNDGSVSITVPANGTYKSGDKLTFIATYQEDASVTGTPRIPLTIGTKKEYAVYVGQPPGDLNQLIFELAIPEGAVDMNGITLGSAIELPTGASVTLSGLDAQLAFAAPSTTYILVEAEAPVIALTQSPAAGTPTAGAVTITASVSDNSGSVALKKWALGSRTASFFNAGGGTVLSGASFQAAVNGTYTVYARDGIGNETVKEIVISNITSSAPSLTLSASPTGSTRGPVTVTATTTVKGEASGNSLEKLVWLAGSHEAADFAGGTTGTAFWHPASSR</sequence>
<dbReference type="Pfam" id="PF12733">
    <property type="entry name" value="Cadherin-like"/>
    <property type="match status" value="1"/>
</dbReference>
<organism evidence="2 3">
    <name type="scientific">Cohnella xylanilytica</name>
    <dbReference type="NCBI Taxonomy" id="557555"/>
    <lineage>
        <taxon>Bacteria</taxon>
        <taxon>Bacillati</taxon>
        <taxon>Bacillota</taxon>
        <taxon>Bacilli</taxon>
        <taxon>Bacillales</taxon>
        <taxon>Paenibacillaceae</taxon>
        <taxon>Cohnella</taxon>
    </lineage>
</organism>
<feature type="domain" description="Cadherin-like beta-sandwich-like" evidence="1">
    <location>
        <begin position="291"/>
        <end position="375"/>
    </location>
</feature>
<evidence type="ECO:0000313" key="3">
    <source>
        <dbReference type="Proteomes" id="UP000553776"/>
    </source>
</evidence>
<accession>A0A841TZB0</accession>
<dbReference type="AlphaFoldDB" id="A0A841TZB0"/>
<dbReference type="Proteomes" id="UP000553776">
    <property type="component" value="Unassembled WGS sequence"/>
</dbReference>
<gene>
    <name evidence="2" type="ORF">H7B90_08645</name>
</gene>
<evidence type="ECO:0000313" key="2">
    <source>
        <dbReference type="EMBL" id="MBB6691463.1"/>
    </source>
</evidence>
<dbReference type="InterPro" id="IPR025883">
    <property type="entry name" value="Cadherin-like_domain"/>
</dbReference>
<reference evidence="2 3" key="1">
    <citation type="submission" date="2020-08" db="EMBL/GenBank/DDBJ databases">
        <title>Cohnella phylogeny.</title>
        <authorList>
            <person name="Dunlap C."/>
        </authorList>
    </citation>
    <scope>NUCLEOTIDE SEQUENCE [LARGE SCALE GENOMIC DNA]</scope>
    <source>
        <strain evidence="2 3">DSM 25239</strain>
    </source>
</reference>
<name>A0A841TZB0_9BACL</name>
<dbReference type="Gene3D" id="2.160.20.110">
    <property type="match status" value="1"/>
</dbReference>
<keyword evidence="3" id="KW-1185">Reference proteome</keyword>
<protein>
    <submittedName>
        <fullName evidence="2">Cadherin-like beta sandwich domain-containing protein</fullName>
    </submittedName>
</protein>
<dbReference type="EMBL" id="JACJVR010000030">
    <property type="protein sequence ID" value="MBB6691463.1"/>
    <property type="molecule type" value="Genomic_DNA"/>
</dbReference>
<proteinExistence type="predicted"/>
<comment type="caution">
    <text evidence="2">The sequence shown here is derived from an EMBL/GenBank/DDBJ whole genome shotgun (WGS) entry which is preliminary data.</text>
</comment>